<organism evidence="1">
    <name type="scientific">Sylvanvirus sp</name>
    <dbReference type="NCBI Taxonomy" id="2487774"/>
    <lineage>
        <taxon>Viruses</taxon>
    </lineage>
</organism>
<reference evidence="1" key="1">
    <citation type="submission" date="2018-10" db="EMBL/GenBank/DDBJ databases">
        <title>Hidden diversity of soil giant viruses.</title>
        <authorList>
            <person name="Schulz F."/>
            <person name="Alteio L."/>
            <person name="Goudeau D."/>
            <person name="Ryan E.M."/>
            <person name="Malmstrom R.R."/>
            <person name="Blanchard J."/>
            <person name="Woyke T."/>
        </authorList>
    </citation>
    <scope>NUCLEOTIDE SEQUENCE</scope>
    <source>
        <strain evidence="1">SYV1</strain>
    </source>
</reference>
<protein>
    <submittedName>
        <fullName evidence="1">Uncharacterized protein</fullName>
    </submittedName>
</protein>
<evidence type="ECO:0000313" key="1">
    <source>
        <dbReference type="EMBL" id="AYV87168.1"/>
    </source>
</evidence>
<accession>A0A3G5AJ44</accession>
<gene>
    <name evidence="1" type="ORF">Sylvanvirus30_10</name>
</gene>
<name>A0A3G5AJ44_9VIRU</name>
<proteinExistence type="predicted"/>
<sequence length="115" mass="13586">MTYNVLPEWMHANILTYEIVESIDVEQYAHVDRLRKMIIELFHRYPPVEYNRTIIHCIQIETESADQLDQVRSELKNLKWNSCLKFLVDSTGTLRFAILIGRAPESDLLKETSFE</sequence>
<dbReference type="EMBL" id="MK072536">
    <property type="protein sequence ID" value="AYV87168.1"/>
    <property type="molecule type" value="Genomic_DNA"/>
</dbReference>